<reference evidence="2" key="1">
    <citation type="submission" date="2015-01" db="EMBL/GenBank/DDBJ databases">
        <authorList>
            <person name="Durling Mikael"/>
        </authorList>
    </citation>
    <scope>NUCLEOTIDE SEQUENCE</scope>
</reference>
<feature type="chain" id="PRO_5002134322" description="C2H2-type domain-containing protein" evidence="1">
    <location>
        <begin position="25"/>
        <end position="115"/>
    </location>
</feature>
<evidence type="ECO:0008006" key="3">
    <source>
        <dbReference type="Google" id="ProtNLM"/>
    </source>
</evidence>
<proteinExistence type="predicted"/>
<accession>A0A0B7K3W5</accession>
<dbReference type="AlphaFoldDB" id="A0A0B7K3W5"/>
<protein>
    <recommendedName>
        <fullName evidence="3">C2H2-type domain-containing protein</fullName>
    </recommendedName>
</protein>
<evidence type="ECO:0000313" key="2">
    <source>
        <dbReference type="EMBL" id="CEO52078.1"/>
    </source>
</evidence>
<name>A0A0B7K3W5_BIOOC</name>
<organism evidence="2">
    <name type="scientific">Bionectria ochroleuca</name>
    <name type="common">Gliocladium roseum</name>
    <dbReference type="NCBI Taxonomy" id="29856"/>
    <lineage>
        <taxon>Eukaryota</taxon>
        <taxon>Fungi</taxon>
        <taxon>Dikarya</taxon>
        <taxon>Ascomycota</taxon>
        <taxon>Pezizomycotina</taxon>
        <taxon>Sordariomycetes</taxon>
        <taxon>Hypocreomycetidae</taxon>
        <taxon>Hypocreales</taxon>
        <taxon>Bionectriaceae</taxon>
        <taxon>Clonostachys</taxon>
    </lineage>
</organism>
<sequence>MPAFFFNNLIFFCVLKPFVIRSIAYCSTSCGSRLLFNKHKMENHMFDSFLEHCQEFPQASTGLEIFNYTDPAYNSCERYDLFSRNLSEFLHRRGAFKPPVPLGNNVKCIGGLRLM</sequence>
<gene>
    <name evidence="2" type="ORF">BN869_000008136_1</name>
</gene>
<keyword evidence="1" id="KW-0732">Signal</keyword>
<feature type="signal peptide" evidence="1">
    <location>
        <begin position="1"/>
        <end position="24"/>
    </location>
</feature>
<evidence type="ECO:0000256" key="1">
    <source>
        <dbReference type="SAM" id="SignalP"/>
    </source>
</evidence>
<dbReference type="EMBL" id="CDPU01000026">
    <property type="protein sequence ID" value="CEO52078.1"/>
    <property type="molecule type" value="Genomic_DNA"/>
</dbReference>